<accession>A0ABU5PG80</accession>
<reference evidence="1 2" key="1">
    <citation type="submission" date="2023-12" db="EMBL/GenBank/DDBJ databases">
        <title>Whole genome sequencing of Paenibacillus phoenicis isolated from the Phoenix Mars Lander spacecraft assembly facility.</title>
        <authorList>
            <person name="Garcia A."/>
            <person name="Venkateswaran K."/>
        </authorList>
    </citation>
    <scope>NUCLEOTIDE SEQUENCE [LARGE SCALE GENOMIC DNA]</scope>
    <source>
        <strain evidence="1 2">3PO2SA</strain>
    </source>
</reference>
<proteinExistence type="predicted"/>
<dbReference type="RefSeq" id="WP_260071053.1">
    <property type="nucleotide sequence ID" value="NZ_CBCSKM010000036.1"/>
</dbReference>
<evidence type="ECO:0008006" key="3">
    <source>
        <dbReference type="Google" id="ProtNLM"/>
    </source>
</evidence>
<comment type="caution">
    <text evidence="1">The sequence shown here is derived from an EMBL/GenBank/DDBJ whole genome shotgun (WGS) entry which is preliminary data.</text>
</comment>
<keyword evidence="2" id="KW-1185">Reference proteome</keyword>
<protein>
    <recommendedName>
        <fullName evidence="3">Spore coat protein</fullName>
    </recommendedName>
</protein>
<sequence>MLYSQMQPLSMKELDYIADSISNEEMLTKLCAAAAAVSQNFEIEQAMLEHIRAHEHHLHLLTDALRQHQMAAPASTPN</sequence>
<organism evidence="1 2">
    <name type="scientific">Paenibacillus phoenicis</name>
    <dbReference type="NCBI Taxonomy" id="554117"/>
    <lineage>
        <taxon>Bacteria</taxon>
        <taxon>Bacillati</taxon>
        <taxon>Bacillota</taxon>
        <taxon>Bacilli</taxon>
        <taxon>Bacillales</taxon>
        <taxon>Paenibacillaceae</taxon>
        <taxon>Paenibacillus</taxon>
    </lineage>
</organism>
<name>A0ABU5PG80_9BACL</name>
<dbReference type="Proteomes" id="UP001292216">
    <property type="component" value="Unassembled WGS sequence"/>
</dbReference>
<evidence type="ECO:0000313" key="1">
    <source>
        <dbReference type="EMBL" id="MEA3568787.1"/>
    </source>
</evidence>
<gene>
    <name evidence="1" type="ORF">U9M73_02090</name>
</gene>
<evidence type="ECO:0000313" key="2">
    <source>
        <dbReference type="Proteomes" id="UP001292216"/>
    </source>
</evidence>
<dbReference type="EMBL" id="JAYERP010000001">
    <property type="protein sequence ID" value="MEA3568787.1"/>
    <property type="molecule type" value="Genomic_DNA"/>
</dbReference>